<evidence type="ECO:0000256" key="4">
    <source>
        <dbReference type="ARBA" id="ARBA00023136"/>
    </source>
</evidence>
<evidence type="ECO:0000256" key="5">
    <source>
        <dbReference type="SAM" id="Phobius"/>
    </source>
</evidence>
<feature type="transmembrane region" description="Helical" evidence="5">
    <location>
        <begin position="12"/>
        <end position="30"/>
    </location>
</feature>
<evidence type="ECO:0000256" key="3">
    <source>
        <dbReference type="ARBA" id="ARBA00022989"/>
    </source>
</evidence>
<dbReference type="Pfam" id="PF04191">
    <property type="entry name" value="PEMT"/>
    <property type="match status" value="1"/>
</dbReference>
<keyword evidence="3 5" id="KW-1133">Transmembrane helix</keyword>
<evidence type="ECO:0000313" key="7">
    <source>
        <dbReference type="Proteomes" id="UP000185093"/>
    </source>
</evidence>
<evidence type="ECO:0000256" key="2">
    <source>
        <dbReference type="ARBA" id="ARBA00022692"/>
    </source>
</evidence>
<dbReference type="EMBL" id="FSQZ01000001">
    <property type="protein sequence ID" value="SIN74892.1"/>
    <property type="molecule type" value="Genomic_DNA"/>
</dbReference>
<comment type="caution">
    <text evidence="6">The sequence shown here is derived from an EMBL/GenBank/DDBJ whole genome shotgun (WGS) entry which is preliminary data.</text>
</comment>
<accession>A0ABY1JET9</accession>
<dbReference type="InterPro" id="IPR007318">
    <property type="entry name" value="Phopholipid_MeTrfase"/>
</dbReference>
<dbReference type="PANTHER" id="PTHR12714:SF9">
    <property type="entry name" value="PROTEIN-S-ISOPRENYLCYSTEINE O-METHYLTRANSFERASE"/>
    <property type="match status" value="1"/>
</dbReference>
<keyword evidence="6" id="KW-0489">Methyltransferase</keyword>
<keyword evidence="7" id="KW-1185">Reference proteome</keyword>
<dbReference type="Proteomes" id="UP000185093">
    <property type="component" value="Unassembled WGS sequence"/>
</dbReference>
<proteinExistence type="predicted"/>
<reference evidence="6 7" key="1">
    <citation type="submission" date="2016-11" db="EMBL/GenBank/DDBJ databases">
        <authorList>
            <person name="Varghese N."/>
            <person name="Submissions S."/>
        </authorList>
    </citation>
    <scope>NUCLEOTIDE SEQUENCE [LARGE SCALE GENOMIC DNA]</scope>
    <source>
        <strain evidence="6 7">DSM 20664</strain>
    </source>
</reference>
<evidence type="ECO:0000313" key="6">
    <source>
        <dbReference type="EMBL" id="SIN74892.1"/>
    </source>
</evidence>
<name>A0ABY1JET9_9BACT</name>
<feature type="transmembrane region" description="Helical" evidence="5">
    <location>
        <begin position="90"/>
        <end position="120"/>
    </location>
</feature>
<evidence type="ECO:0000256" key="1">
    <source>
        <dbReference type="ARBA" id="ARBA00004127"/>
    </source>
</evidence>
<dbReference type="GO" id="GO:0008168">
    <property type="term" value="F:methyltransferase activity"/>
    <property type="evidence" value="ECO:0007669"/>
    <property type="project" value="UniProtKB-KW"/>
</dbReference>
<feature type="transmembrane region" description="Helical" evidence="5">
    <location>
        <begin position="36"/>
        <end position="61"/>
    </location>
</feature>
<organism evidence="6 7">
    <name type="scientific">Acetomicrobium flavidum</name>
    <dbReference type="NCBI Taxonomy" id="49896"/>
    <lineage>
        <taxon>Bacteria</taxon>
        <taxon>Thermotogati</taxon>
        <taxon>Synergistota</taxon>
        <taxon>Synergistia</taxon>
        <taxon>Synergistales</taxon>
        <taxon>Acetomicrobiaceae</taxon>
        <taxon>Acetomicrobium</taxon>
    </lineage>
</organism>
<dbReference type="PANTHER" id="PTHR12714">
    <property type="entry name" value="PROTEIN-S ISOPRENYLCYSTEINE O-METHYLTRANSFERASE"/>
    <property type="match status" value="1"/>
</dbReference>
<keyword evidence="6" id="KW-0808">Transferase</keyword>
<dbReference type="Gene3D" id="1.20.120.1630">
    <property type="match status" value="1"/>
</dbReference>
<protein>
    <submittedName>
        <fullName evidence="6">Phospholipid methyltransferase</fullName>
    </submittedName>
</protein>
<keyword evidence="4 5" id="KW-0472">Membrane</keyword>
<dbReference type="GO" id="GO:0032259">
    <property type="term" value="P:methylation"/>
    <property type="evidence" value="ECO:0007669"/>
    <property type="project" value="UniProtKB-KW"/>
</dbReference>
<comment type="subcellular location">
    <subcellularLocation>
        <location evidence="1">Endomembrane system</location>
        <topology evidence="1">Multi-pass membrane protein</topology>
    </subcellularLocation>
</comment>
<sequence length="189" mass="21514">MMNLTDIRSVAFKWRGGLWTVLYLIILLLAKPTREGIFFGLIFVIAGQMVRCWAAGSIGLYRGVEVKASKLVTWGPYAFVRNPLYLGNGLIGFGWAIMAGGWSVSLFVTSFVIIYCFLIIPYEEAFLENKFGDSYLRYKARTGALLIRRWPKKDEISGPFSLEVLLKSEKHSIYVTLVGTILLITRLWW</sequence>
<keyword evidence="2 5" id="KW-0812">Transmembrane</keyword>
<gene>
    <name evidence="6" type="ORF">SAMN05444368_1685</name>
</gene>